<sequence length="112" mass="11892">MSGTLSVEGKNKILASLLPTKISLHNDVMPIVGDIKTEKVDIHFGAPDNGLIASLGNVIINVKAGTTVTHYALWDAEDVMVAYGELTSSQFFAQDGVYVIDAMSIDLNKGVA</sequence>
<dbReference type="Proteomes" id="UP000827415">
    <property type="component" value="Segment"/>
</dbReference>
<evidence type="ECO:0000313" key="1">
    <source>
        <dbReference type="EMBL" id="QYA57323.1"/>
    </source>
</evidence>
<reference evidence="1 2" key="1">
    <citation type="submission" date="2021-03" db="EMBL/GenBank/DDBJ databases">
        <authorList>
            <person name="Thompson D.W."/>
            <person name="Brown H.M.F."/>
            <person name="Thompson S.D."/>
            <person name="Grose J.H."/>
        </authorList>
    </citation>
    <scope>NUCLEOTIDE SEQUENCE [LARGE SCALE GENOMIC DNA]</scope>
</reference>
<protein>
    <submittedName>
        <fullName evidence="1">Uncharacterized protein</fullName>
    </submittedName>
</protein>
<gene>
    <name evidence="1" type="ORF">ZYZZX_108</name>
</gene>
<evidence type="ECO:0000313" key="2">
    <source>
        <dbReference type="Proteomes" id="UP000827415"/>
    </source>
</evidence>
<keyword evidence="2" id="KW-1185">Reference proteome</keyword>
<proteinExistence type="predicted"/>
<dbReference type="EMBL" id="MW749004">
    <property type="protein sequence ID" value="QYA57323.1"/>
    <property type="molecule type" value="Genomic_DNA"/>
</dbReference>
<name>A0AAE7W9Y5_9CAUD</name>
<accession>A0AAE7W9Y5</accession>
<organism evidence="1 2">
    <name type="scientific">Hafnia phage vB_HpaM_Zyzzx</name>
    <dbReference type="NCBI Taxonomy" id="2836109"/>
    <lineage>
        <taxon>Viruses</taxon>
        <taxon>Duplodnaviria</taxon>
        <taxon>Heunggongvirae</taxon>
        <taxon>Uroviricota</taxon>
        <taxon>Caudoviricetes</taxon>
        <taxon>Andersonviridae</taxon>
        <taxon>Andersonviridae incertae sedis</taxon>
        <taxon>Daniellevirus</taxon>
        <taxon>Daniellevirus Zyzzx</taxon>
    </lineage>
</organism>